<evidence type="ECO:0000256" key="1">
    <source>
        <dbReference type="ARBA" id="ARBA00004167"/>
    </source>
</evidence>
<accession>A0A8D2ASH8</accession>
<reference evidence="8" key="1">
    <citation type="submission" date="2025-08" db="UniProtKB">
        <authorList>
            <consortium name="Ensembl"/>
        </authorList>
    </citation>
    <scope>IDENTIFICATION</scope>
</reference>
<evidence type="ECO:0000259" key="7">
    <source>
        <dbReference type="PROSITE" id="PS50041"/>
    </source>
</evidence>
<dbReference type="CDD" id="cd03593">
    <property type="entry name" value="CLECT_NK_receptors_like"/>
    <property type="match status" value="1"/>
</dbReference>
<feature type="transmembrane region" description="Helical" evidence="6">
    <location>
        <begin position="28"/>
        <end position="55"/>
    </location>
</feature>
<dbReference type="GO" id="GO:0006898">
    <property type="term" value="P:receptor-mediated endocytosis"/>
    <property type="evidence" value="ECO:0007669"/>
    <property type="project" value="Ensembl"/>
</dbReference>
<keyword evidence="9" id="KW-1185">Reference proteome</keyword>
<dbReference type="GO" id="GO:0030246">
    <property type="term" value="F:carbohydrate binding"/>
    <property type="evidence" value="ECO:0007669"/>
    <property type="project" value="UniProtKB-KW"/>
</dbReference>
<protein>
    <submittedName>
        <fullName evidence="8">C-type lectin domain containing 9A</fullName>
    </submittedName>
</protein>
<dbReference type="InterPro" id="IPR016187">
    <property type="entry name" value="CTDL_fold"/>
</dbReference>
<dbReference type="PROSITE" id="PS50041">
    <property type="entry name" value="C_TYPE_LECTIN_2"/>
    <property type="match status" value="1"/>
</dbReference>
<dbReference type="GO" id="GO:0009986">
    <property type="term" value="C:cell surface"/>
    <property type="evidence" value="ECO:0007669"/>
    <property type="project" value="Ensembl"/>
</dbReference>
<keyword evidence="3" id="KW-0430">Lectin</keyword>
<evidence type="ECO:0000256" key="6">
    <source>
        <dbReference type="SAM" id="Phobius"/>
    </source>
</evidence>
<dbReference type="OrthoDB" id="6337382at2759"/>
<proteinExistence type="predicted"/>
<keyword evidence="4 6" id="KW-1133">Transmembrane helix</keyword>
<feature type="domain" description="C-type lectin" evidence="7">
    <location>
        <begin position="119"/>
        <end position="232"/>
    </location>
</feature>
<gene>
    <name evidence="8" type="primary">CLEC9A</name>
</gene>
<organism evidence="8 9">
    <name type="scientific">Sciurus vulgaris</name>
    <name type="common">Eurasian red squirrel</name>
    <dbReference type="NCBI Taxonomy" id="55149"/>
    <lineage>
        <taxon>Eukaryota</taxon>
        <taxon>Metazoa</taxon>
        <taxon>Chordata</taxon>
        <taxon>Craniata</taxon>
        <taxon>Vertebrata</taxon>
        <taxon>Euteleostomi</taxon>
        <taxon>Mammalia</taxon>
        <taxon>Eutheria</taxon>
        <taxon>Euarchontoglires</taxon>
        <taxon>Glires</taxon>
        <taxon>Rodentia</taxon>
        <taxon>Sciuromorpha</taxon>
        <taxon>Sciuridae</taxon>
        <taxon>Sciurinae</taxon>
        <taxon>Sciurini</taxon>
        <taxon>Sciurus</taxon>
    </lineage>
</organism>
<dbReference type="PANTHER" id="PTHR47727:SF1">
    <property type="entry name" value="C-TYPE LECTIN DOMAIN FAMILY 9 MEMBER A"/>
    <property type="match status" value="1"/>
</dbReference>
<dbReference type="InterPro" id="IPR043315">
    <property type="entry name" value="CLEC9A"/>
</dbReference>
<evidence type="ECO:0000313" key="8">
    <source>
        <dbReference type="Ensembl" id="ENSSVLP00005003362.1"/>
    </source>
</evidence>
<comment type="subcellular location">
    <subcellularLocation>
        <location evidence="1">Membrane</location>
        <topology evidence="1">Single-pass membrane protein</topology>
    </subcellularLocation>
</comment>
<evidence type="ECO:0000256" key="4">
    <source>
        <dbReference type="ARBA" id="ARBA00022989"/>
    </source>
</evidence>
<dbReference type="InterPro" id="IPR016186">
    <property type="entry name" value="C-type_lectin-like/link_sf"/>
</dbReference>
<keyword evidence="2 6" id="KW-0812">Transmembrane</keyword>
<dbReference type="Proteomes" id="UP000694564">
    <property type="component" value="Chromosome 5"/>
</dbReference>
<keyword evidence="5 6" id="KW-0472">Membrane</keyword>
<dbReference type="PANTHER" id="PTHR47727">
    <property type="entry name" value="C-TYPE LECTIN DOMAIN FAMILY 9 MEMBER A"/>
    <property type="match status" value="1"/>
</dbReference>
<dbReference type="GO" id="GO:0001819">
    <property type="term" value="P:positive regulation of cytokine production"/>
    <property type="evidence" value="ECO:0007669"/>
    <property type="project" value="Ensembl"/>
</dbReference>
<dbReference type="InterPro" id="IPR001304">
    <property type="entry name" value="C-type_lectin-like"/>
</dbReference>
<dbReference type="GO" id="GO:0016020">
    <property type="term" value="C:membrane"/>
    <property type="evidence" value="ECO:0007669"/>
    <property type="project" value="UniProtKB-SubCell"/>
</dbReference>
<sequence>MHEEEIYTSLQWDNPTDPSQRCLASTKLSGTCCVVMAISWIFCLGLLTTSIFLGIKFFQVSTISMQQQEKLNHQEGALLNFTQWKSNHDLQMKYCQALMQNSFCSAQNCSPCPHNWIQNGKSCYHVFENWKNWHTSKETCLKEGSNLLQIDNKEEMDFVSRNLHKLKAGNEYWVEVSQDGLQAPWLWQDGSSSPSDLLPIKKSQSTNQVCRYLKDNALFSANCNSWKYFICEKYALKSSI</sequence>
<dbReference type="Gene3D" id="3.10.100.10">
    <property type="entry name" value="Mannose-Binding Protein A, subunit A"/>
    <property type="match status" value="1"/>
</dbReference>
<name>A0A8D2ASH8_SCIVU</name>
<dbReference type="Ensembl" id="ENSSVLT00005003689.1">
    <property type="protein sequence ID" value="ENSSVLP00005003362.1"/>
    <property type="gene ID" value="ENSSVLG00005002681.1"/>
</dbReference>
<evidence type="ECO:0000256" key="5">
    <source>
        <dbReference type="ARBA" id="ARBA00023136"/>
    </source>
</evidence>
<dbReference type="AlphaFoldDB" id="A0A8D2ASH8"/>
<dbReference type="SUPFAM" id="SSF56436">
    <property type="entry name" value="C-type lectin-like"/>
    <property type="match status" value="1"/>
</dbReference>
<evidence type="ECO:0000313" key="9">
    <source>
        <dbReference type="Proteomes" id="UP000694564"/>
    </source>
</evidence>
<dbReference type="SMART" id="SM00034">
    <property type="entry name" value="CLECT"/>
    <property type="match status" value="1"/>
</dbReference>
<reference evidence="8" key="2">
    <citation type="submission" date="2025-09" db="UniProtKB">
        <authorList>
            <consortium name="Ensembl"/>
        </authorList>
    </citation>
    <scope>IDENTIFICATION</scope>
</reference>
<dbReference type="InterPro" id="IPR033992">
    <property type="entry name" value="NKR-like_CTLD"/>
</dbReference>
<evidence type="ECO:0000256" key="2">
    <source>
        <dbReference type="ARBA" id="ARBA00022692"/>
    </source>
</evidence>
<evidence type="ECO:0000256" key="3">
    <source>
        <dbReference type="ARBA" id="ARBA00022734"/>
    </source>
</evidence>
<dbReference type="GeneTree" id="ENSGT00940000161796"/>
<dbReference type="Pfam" id="PF00059">
    <property type="entry name" value="Lectin_C"/>
    <property type="match status" value="1"/>
</dbReference>